<dbReference type="EMBL" id="CAFBOS010000061">
    <property type="protein sequence ID" value="CAB4993978.1"/>
    <property type="molecule type" value="Genomic_DNA"/>
</dbReference>
<evidence type="ECO:0000313" key="3">
    <source>
        <dbReference type="EMBL" id="CAB4834026.1"/>
    </source>
</evidence>
<dbReference type="PROSITE" id="PS51725">
    <property type="entry name" value="ABM"/>
    <property type="match status" value="1"/>
</dbReference>
<name>A0A6J6RWI6_9ZZZZ</name>
<evidence type="ECO:0000313" key="4">
    <source>
        <dbReference type="EMBL" id="CAB4888283.1"/>
    </source>
</evidence>
<dbReference type="InterPro" id="IPR050744">
    <property type="entry name" value="AI-2_Isomerase_LsrG"/>
</dbReference>
<dbReference type="PANTHER" id="PTHR33336">
    <property type="entry name" value="QUINOL MONOOXYGENASE YGIN-RELATED"/>
    <property type="match status" value="1"/>
</dbReference>
<dbReference type="EMBL" id="CAEZYR010000004">
    <property type="protein sequence ID" value="CAB4726737.1"/>
    <property type="molecule type" value="Genomic_DNA"/>
</dbReference>
<sequence length="104" mass="10984">MSPPMIIIAGTISFDPAKREALETGFAAMQAETLQEAGCGSYEIYNSRTEAGTVLIFEKWESEEALAAHMVSPHMAAFGGVMGAIGITGIDINKYSGATEGPLR</sequence>
<dbReference type="Pfam" id="PF03992">
    <property type="entry name" value="ABM"/>
    <property type="match status" value="1"/>
</dbReference>
<dbReference type="PANTHER" id="PTHR33336:SF15">
    <property type="entry name" value="ABM DOMAIN-CONTAINING PROTEIN"/>
    <property type="match status" value="1"/>
</dbReference>
<evidence type="ECO:0000259" key="1">
    <source>
        <dbReference type="PROSITE" id="PS51725"/>
    </source>
</evidence>
<reference evidence="2" key="1">
    <citation type="submission" date="2020-05" db="EMBL/GenBank/DDBJ databases">
        <authorList>
            <person name="Chiriac C."/>
            <person name="Salcher M."/>
            <person name="Ghai R."/>
            <person name="Kavagutti S V."/>
        </authorList>
    </citation>
    <scope>NUCLEOTIDE SEQUENCE</scope>
</reference>
<evidence type="ECO:0000313" key="2">
    <source>
        <dbReference type="EMBL" id="CAB4726737.1"/>
    </source>
</evidence>
<dbReference type="SUPFAM" id="SSF54909">
    <property type="entry name" value="Dimeric alpha+beta barrel"/>
    <property type="match status" value="1"/>
</dbReference>
<accession>A0A6J6RWI6</accession>
<dbReference type="Gene3D" id="3.30.70.100">
    <property type="match status" value="1"/>
</dbReference>
<dbReference type="AlphaFoldDB" id="A0A6J6RWI6"/>
<feature type="domain" description="ABM" evidence="1">
    <location>
        <begin position="6"/>
        <end position="95"/>
    </location>
</feature>
<gene>
    <name evidence="2" type="ORF">UFOPK2754_00195</name>
    <name evidence="3" type="ORF">UFOPK3139_01955</name>
    <name evidence="4" type="ORF">UFOPK3543_00014</name>
    <name evidence="5" type="ORF">UFOPK3967_01198</name>
</gene>
<dbReference type="InterPro" id="IPR007138">
    <property type="entry name" value="ABM_dom"/>
</dbReference>
<dbReference type="EMBL" id="CAFBMH010000001">
    <property type="protein sequence ID" value="CAB4888283.1"/>
    <property type="molecule type" value="Genomic_DNA"/>
</dbReference>
<organism evidence="2">
    <name type="scientific">freshwater metagenome</name>
    <dbReference type="NCBI Taxonomy" id="449393"/>
    <lineage>
        <taxon>unclassified sequences</taxon>
        <taxon>metagenomes</taxon>
        <taxon>ecological metagenomes</taxon>
    </lineage>
</organism>
<proteinExistence type="predicted"/>
<dbReference type="GO" id="GO:0003824">
    <property type="term" value="F:catalytic activity"/>
    <property type="evidence" value="ECO:0007669"/>
    <property type="project" value="TreeGrafter"/>
</dbReference>
<evidence type="ECO:0000313" key="5">
    <source>
        <dbReference type="EMBL" id="CAB4993978.1"/>
    </source>
</evidence>
<dbReference type="InterPro" id="IPR011008">
    <property type="entry name" value="Dimeric_a/b-barrel"/>
</dbReference>
<protein>
    <submittedName>
        <fullName evidence="2">Unannotated protein</fullName>
    </submittedName>
</protein>
<dbReference type="EMBL" id="CAFABA010000087">
    <property type="protein sequence ID" value="CAB4834026.1"/>
    <property type="molecule type" value="Genomic_DNA"/>
</dbReference>